<sequence length="324" mass="36767">MDTLFPLFDSEEDRPPLAARLTPKLRALADQGVFFGTSSWKYPGWLGSIYSKDRYETRGTFSKKKFEEHCLSEYAETFTTVCGDLTFYQFPSPPFWAKLFNTTPRSFTMAFKVPEDITVARWPSHARYGTKAGTDNNHFLNAELLKTLFLRRLIPYAERVATLIFEFGTFPKSQFPTPDDFYGRLDGFLEALPAGFRYAVEIRNPEYLSPAYFSLLKAYGVAHVLNAWTRMPPLEAQAEMPGVFDADFTVVRALLTKGRGYADAVQSFEPYDRTQEPNPAVRSALAQVANQARTRKKPAFLFVNNRLEGFSPGTIEAVVEQLGF</sequence>
<protein>
    <submittedName>
        <fullName evidence="1">DUF72 domain-containing protein</fullName>
    </submittedName>
</protein>
<organism evidence="1">
    <name type="scientific">Singulisphaera sp. Ch08</name>
    <dbReference type="NCBI Taxonomy" id="3120278"/>
    <lineage>
        <taxon>Bacteria</taxon>
        <taxon>Pseudomonadati</taxon>
        <taxon>Planctomycetota</taxon>
        <taxon>Planctomycetia</taxon>
        <taxon>Isosphaerales</taxon>
        <taxon>Isosphaeraceae</taxon>
        <taxon>Singulisphaera</taxon>
    </lineage>
</organism>
<proteinExistence type="predicted"/>
<dbReference type="EMBL" id="CP155447">
    <property type="protein sequence ID" value="XBH04984.1"/>
    <property type="molecule type" value="Genomic_DNA"/>
</dbReference>
<dbReference type="InterPro" id="IPR036520">
    <property type="entry name" value="UPF0759_sf"/>
</dbReference>
<name>A0AAU7CHX3_9BACT</name>
<dbReference type="Gene3D" id="3.20.20.410">
    <property type="entry name" value="Protein of unknown function UPF0759"/>
    <property type="match status" value="1"/>
</dbReference>
<dbReference type="SUPFAM" id="SSF117396">
    <property type="entry name" value="TM1631-like"/>
    <property type="match status" value="1"/>
</dbReference>
<dbReference type="PANTHER" id="PTHR30348:SF4">
    <property type="entry name" value="DUF72 DOMAIN-CONTAINING PROTEIN"/>
    <property type="match status" value="1"/>
</dbReference>
<dbReference type="Pfam" id="PF01904">
    <property type="entry name" value="DUF72"/>
    <property type="match status" value="1"/>
</dbReference>
<dbReference type="PANTHER" id="PTHR30348">
    <property type="entry name" value="UNCHARACTERIZED PROTEIN YECE"/>
    <property type="match status" value="1"/>
</dbReference>
<dbReference type="AlphaFoldDB" id="A0AAU7CHX3"/>
<evidence type="ECO:0000313" key="1">
    <source>
        <dbReference type="EMBL" id="XBH04984.1"/>
    </source>
</evidence>
<dbReference type="RefSeq" id="WP_406697791.1">
    <property type="nucleotide sequence ID" value="NZ_CP155447.1"/>
</dbReference>
<reference evidence="1" key="1">
    <citation type="submission" date="2024-05" db="EMBL/GenBank/DDBJ databases">
        <title>Planctomycetes of the genus Singulisphaera possess chitinolytic capabilities.</title>
        <authorList>
            <person name="Ivanova A."/>
        </authorList>
    </citation>
    <scope>NUCLEOTIDE SEQUENCE</scope>
    <source>
        <strain evidence="1">Ch08T</strain>
    </source>
</reference>
<dbReference type="InterPro" id="IPR002763">
    <property type="entry name" value="DUF72"/>
</dbReference>
<accession>A0AAU7CHX3</accession>
<gene>
    <name evidence="1" type="ORF">V5E97_02890</name>
</gene>